<evidence type="ECO:0000313" key="3">
    <source>
        <dbReference type="Proteomes" id="UP000315842"/>
    </source>
</evidence>
<feature type="region of interest" description="Disordered" evidence="1">
    <location>
        <begin position="1"/>
        <end position="115"/>
    </location>
</feature>
<accession>A0A4Y3K614</accession>
<gene>
    <name evidence="2" type="ORF">CUD01_03830</name>
</gene>
<name>A0A4Y3K614_CELUD</name>
<feature type="compositionally biased region" description="Basic and acidic residues" evidence="1">
    <location>
        <begin position="105"/>
        <end position="115"/>
    </location>
</feature>
<dbReference type="Proteomes" id="UP000315842">
    <property type="component" value="Unassembled WGS sequence"/>
</dbReference>
<dbReference type="AlphaFoldDB" id="A0A4Y3K614"/>
<proteinExistence type="predicted"/>
<feature type="compositionally biased region" description="Gly residues" evidence="1">
    <location>
        <begin position="60"/>
        <end position="71"/>
    </location>
</feature>
<comment type="caution">
    <text evidence="2">The sequence shown here is derived from an EMBL/GenBank/DDBJ whole genome shotgun (WGS) entry which is preliminary data.</text>
</comment>
<evidence type="ECO:0000256" key="1">
    <source>
        <dbReference type="SAM" id="MobiDB-lite"/>
    </source>
</evidence>
<feature type="compositionally biased region" description="Basic and acidic residues" evidence="1">
    <location>
        <begin position="1"/>
        <end position="11"/>
    </location>
</feature>
<evidence type="ECO:0000313" key="2">
    <source>
        <dbReference type="EMBL" id="GEA79939.1"/>
    </source>
</evidence>
<feature type="compositionally biased region" description="Low complexity" evidence="1">
    <location>
        <begin position="87"/>
        <end position="104"/>
    </location>
</feature>
<reference evidence="2 3" key="1">
    <citation type="submission" date="2019-06" db="EMBL/GenBank/DDBJ databases">
        <title>Whole genome shotgun sequence of Cellulomonas uda NBRC 3747.</title>
        <authorList>
            <person name="Hosoyama A."/>
            <person name="Uohara A."/>
            <person name="Ohji S."/>
            <person name="Ichikawa N."/>
        </authorList>
    </citation>
    <scope>NUCLEOTIDE SEQUENCE [LARGE SCALE GENOMIC DNA]</scope>
    <source>
        <strain evidence="2 3">NBRC 3747</strain>
    </source>
</reference>
<dbReference type="EMBL" id="BJLP01000004">
    <property type="protein sequence ID" value="GEA79939.1"/>
    <property type="molecule type" value="Genomic_DNA"/>
</dbReference>
<protein>
    <submittedName>
        <fullName evidence="2">Uncharacterized protein</fullName>
    </submittedName>
</protein>
<keyword evidence="3" id="KW-1185">Reference proteome</keyword>
<organism evidence="2 3">
    <name type="scientific">Cellulomonas uda</name>
    <dbReference type="NCBI Taxonomy" id="1714"/>
    <lineage>
        <taxon>Bacteria</taxon>
        <taxon>Bacillati</taxon>
        <taxon>Actinomycetota</taxon>
        <taxon>Actinomycetes</taxon>
        <taxon>Micrococcales</taxon>
        <taxon>Cellulomonadaceae</taxon>
        <taxon>Cellulomonas</taxon>
    </lineage>
</organism>
<sequence length="115" mass="11523">MSRSKEHEKAAAKRAAAAQDPTELRAALEAERQGYQARGLTDRAKQVTAQINGLGKAAGDNGGGGPGGDGGEQTTSARRGRGAIDKPTTGAQAPTTPAGPTGTGPEDKDTQPEGS</sequence>
<feature type="compositionally biased region" description="Basic and acidic residues" evidence="1">
    <location>
        <begin position="22"/>
        <end position="32"/>
    </location>
</feature>
<dbReference type="RefSeq" id="WP_141318262.1">
    <property type="nucleotide sequence ID" value="NZ_BJLP01000004.1"/>
</dbReference>